<keyword evidence="3 10" id="KW-0812">Transmembrane</keyword>
<reference evidence="13" key="2">
    <citation type="submission" date="2016-04" db="EMBL/GenBank/DDBJ databases">
        <authorList>
            <person name="Evans L.H."/>
            <person name="Alamgir A."/>
            <person name="Owens N."/>
            <person name="Weber N.D."/>
            <person name="Virtaneva K."/>
            <person name="Barbian K."/>
            <person name="Babar A."/>
            <person name="Rosenke K."/>
        </authorList>
    </citation>
    <scope>NUCLEOTIDE SEQUENCE</scope>
</reference>
<evidence type="ECO:0000313" key="15">
    <source>
        <dbReference type="RefSeq" id="XP_002733923.1"/>
    </source>
</evidence>
<evidence type="ECO:0000256" key="3">
    <source>
        <dbReference type="ARBA" id="ARBA00022692"/>
    </source>
</evidence>
<keyword evidence="2" id="KW-1003">Cell membrane</keyword>
<dbReference type="FunFam" id="1.20.1070.10:FF:000523">
    <property type="entry name" value="5-hydroxytryptamine receptor 2B"/>
    <property type="match status" value="1"/>
</dbReference>
<evidence type="ECO:0000256" key="2">
    <source>
        <dbReference type="ARBA" id="ARBA00022475"/>
    </source>
</evidence>
<dbReference type="Proteomes" id="UP000694865">
    <property type="component" value="Unplaced"/>
</dbReference>
<dbReference type="SUPFAM" id="SSF81321">
    <property type="entry name" value="Family A G protein-coupled receptor-like"/>
    <property type="match status" value="1"/>
</dbReference>
<protein>
    <submittedName>
        <fullName evidence="15">D(1)-like dopamine receptor-like</fullName>
    </submittedName>
    <submittedName>
        <fullName evidence="13">Dopamine receptor D(1)-like protein 242</fullName>
    </submittedName>
</protein>
<feature type="transmembrane region" description="Helical" evidence="11">
    <location>
        <begin position="146"/>
        <end position="167"/>
    </location>
</feature>
<keyword evidence="6 11" id="KW-0472">Membrane</keyword>
<dbReference type="GO" id="GO:0071880">
    <property type="term" value="P:adenylate cyclase-activating adrenergic receptor signaling pathway"/>
    <property type="evidence" value="ECO:0007669"/>
    <property type="project" value="TreeGrafter"/>
</dbReference>
<keyword evidence="7" id="KW-1015">Disulfide bond</keyword>
<dbReference type="PROSITE" id="PS50262">
    <property type="entry name" value="G_PROTEIN_RECEP_F1_2"/>
    <property type="match status" value="1"/>
</dbReference>
<dbReference type="PRINTS" id="PR00237">
    <property type="entry name" value="GPCRRHODOPSN"/>
</dbReference>
<dbReference type="InterPro" id="IPR000276">
    <property type="entry name" value="GPCR_Rhodpsn"/>
</dbReference>
<dbReference type="GeneID" id="100367667"/>
<dbReference type="PRINTS" id="PR01103">
    <property type="entry name" value="ADRENERGICR"/>
</dbReference>
<dbReference type="KEGG" id="sko:100367667"/>
<name>A0A1L7H7D8_SACKO</name>
<organism evidence="13">
    <name type="scientific">Saccoglossus kowalevskii</name>
    <name type="common">Acorn worm</name>
    <dbReference type="NCBI Taxonomy" id="10224"/>
    <lineage>
        <taxon>Eukaryota</taxon>
        <taxon>Metazoa</taxon>
        <taxon>Hemichordata</taxon>
        <taxon>Enteropneusta</taxon>
        <taxon>Harrimaniidae</taxon>
        <taxon>Saccoglossus</taxon>
    </lineage>
</organism>
<evidence type="ECO:0000259" key="12">
    <source>
        <dbReference type="PROSITE" id="PS50262"/>
    </source>
</evidence>
<evidence type="ECO:0000256" key="7">
    <source>
        <dbReference type="ARBA" id="ARBA00023157"/>
    </source>
</evidence>
<dbReference type="RefSeq" id="XP_002733923.1">
    <property type="nucleotide sequence ID" value="XM_002733877.1"/>
</dbReference>
<evidence type="ECO:0000256" key="10">
    <source>
        <dbReference type="RuleBase" id="RU000688"/>
    </source>
</evidence>
<keyword evidence="14" id="KW-1185">Reference proteome</keyword>
<dbReference type="SMART" id="SM01381">
    <property type="entry name" value="7TM_GPCR_Srsx"/>
    <property type="match status" value="1"/>
</dbReference>
<dbReference type="EMBL" id="KX125069">
    <property type="protein sequence ID" value="APU50765.1"/>
    <property type="molecule type" value="mRNA"/>
</dbReference>
<comment type="subcellular location">
    <subcellularLocation>
        <location evidence="1">Cell membrane</location>
        <topology evidence="1">Multi-pass membrane protein</topology>
    </subcellularLocation>
</comment>
<dbReference type="Pfam" id="PF00001">
    <property type="entry name" value="7tm_1"/>
    <property type="match status" value="1"/>
</dbReference>
<keyword evidence="8 10" id="KW-0675">Receptor</keyword>
<evidence type="ECO:0000313" key="14">
    <source>
        <dbReference type="Proteomes" id="UP000694865"/>
    </source>
</evidence>
<evidence type="ECO:0000256" key="9">
    <source>
        <dbReference type="ARBA" id="ARBA00023224"/>
    </source>
</evidence>
<accession>A0A1L7H7D8</accession>
<evidence type="ECO:0000256" key="11">
    <source>
        <dbReference type="SAM" id="Phobius"/>
    </source>
</evidence>
<evidence type="ECO:0000256" key="5">
    <source>
        <dbReference type="ARBA" id="ARBA00023040"/>
    </source>
</evidence>
<feature type="transmembrane region" description="Helical" evidence="11">
    <location>
        <begin position="111"/>
        <end position="140"/>
    </location>
</feature>
<dbReference type="PROSITE" id="PS00237">
    <property type="entry name" value="G_PROTEIN_RECEP_F1_1"/>
    <property type="match status" value="1"/>
</dbReference>
<feature type="transmembrane region" description="Helical" evidence="11">
    <location>
        <begin position="291"/>
        <end position="311"/>
    </location>
</feature>
<evidence type="ECO:0000256" key="6">
    <source>
        <dbReference type="ARBA" id="ARBA00023136"/>
    </source>
</evidence>
<evidence type="ECO:0000313" key="13">
    <source>
        <dbReference type="EMBL" id="APU50765.1"/>
    </source>
</evidence>
<evidence type="ECO:0000256" key="4">
    <source>
        <dbReference type="ARBA" id="ARBA00022989"/>
    </source>
</evidence>
<sequence>MANASINTTSAMSLLTAAMTTSETPYQIVGFTTQMTHTKLREVTMTTDAFWSSTSPTLILSTLPPPDVVKNIIIGLVLAFIVLFTVLGNALVILSVFVYRRLRTNITNWFIVSLAISDLLVAILVMSWAAVNLVAGYWPFGEFCQVHITLDIMLSTASILNLCVISVDRYWAVMKPFRYQAMMTRKRAVLMIIGVWILAALVSFIPVMTNAHRADDVDSLLADPPQCEFKLNGIYATVSSSISFYIPSTIILIIYYRIYQTARRIEKQIKQQERTLNIKHKHSRSFGERKAIKTFGLIIGIFVICWLPFFVANCIISFCDQCVPLDCYIAFTWLGWVNSTLNPVIYATNRDFRRAFRQLLCCGRPSPPGRQWDYFSECSPSEIRRASRNRSTTNGASTVKISVTNTTTIDLAQHCERIEMTSDV</sequence>
<dbReference type="PANTHER" id="PTHR24248:SF66">
    <property type="entry name" value="OCTOPAMINE RECEPTOR BETA-3R"/>
    <property type="match status" value="1"/>
</dbReference>
<evidence type="ECO:0000256" key="8">
    <source>
        <dbReference type="ARBA" id="ARBA00023170"/>
    </source>
</evidence>
<keyword evidence="4 11" id="KW-1133">Transmembrane helix</keyword>
<dbReference type="GO" id="GO:0004935">
    <property type="term" value="F:adrenergic receptor activity"/>
    <property type="evidence" value="ECO:0007669"/>
    <property type="project" value="InterPro"/>
</dbReference>
<reference evidence="15" key="3">
    <citation type="submission" date="2025-05" db="UniProtKB">
        <authorList>
            <consortium name="RefSeq"/>
        </authorList>
    </citation>
    <scope>IDENTIFICATION</scope>
    <source>
        <tissue evidence="15">Testes</tissue>
    </source>
</reference>
<dbReference type="Gene3D" id="1.20.1070.10">
    <property type="entry name" value="Rhodopsin 7-helix transmembrane proteins"/>
    <property type="match status" value="1"/>
</dbReference>
<keyword evidence="5 10" id="KW-0297">G-protein coupled receptor</keyword>
<dbReference type="InterPro" id="IPR017452">
    <property type="entry name" value="GPCR_Rhodpsn_7TM"/>
</dbReference>
<dbReference type="GO" id="GO:0043410">
    <property type="term" value="P:positive regulation of MAPK cascade"/>
    <property type="evidence" value="ECO:0007669"/>
    <property type="project" value="TreeGrafter"/>
</dbReference>
<gene>
    <name evidence="15" type="primary">LOC100367667</name>
    <name evidence="13" type="ORF">Sakowv30039726mg</name>
</gene>
<keyword evidence="9 10" id="KW-0807">Transducer</keyword>
<evidence type="ECO:0000256" key="1">
    <source>
        <dbReference type="ARBA" id="ARBA00004651"/>
    </source>
</evidence>
<feature type="transmembrane region" description="Helical" evidence="11">
    <location>
        <begin position="234"/>
        <end position="258"/>
    </location>
</feature>
<dbReference type="AlphaFoldDB" id="A0A1L7H7D8"/>
<dbReference type="CDD" id="cd15057">
    <property type="entry name" value="7tmA_D1-like_dopamine_R"/>
    <property type="match status" value="1"/>
</dbReference>
<feature type="domain" description="G-protein coupled receptors family 1 profile" evidence="12">
    <location>
        <begin position="88"/>
        <end position="346"/>
    </location>
</feature>
<feature type="transmembrane region" description="Helical" evidence="11">
    <location>
        <begin position="188"/>
        <end position="208"/>
    </location>
</feature>
<reference evidence="13" key="1">
    <citation type="journal article" date="2008" name="Biol. Bull.">
        <title>cDNA sequences for transcription factors and signaling proteins of the hemichordate Saccoglossus kowalevskii: efficacy of the expressed sequence tag (EST) approach for evolutionary and developmental studies of a new organism.</title>
        <authorList>
            <person name="Freeman R.M. Jr."/>
            <person name="Wu M."/>
            <person name="Cordonnier-Pratt M.M."/>
            <person name="Pratt L.H."/>
            <person name="Gruber C.E."/>
            <person name="Smith M."/>
            <person name="Lander E.S."/>
            <person name="Stange-Thomann N."/>
            <person name="Lowe C.J."/>
            <person name="Gerhart J."/>
            <person name="Kirschner M."/>
        </authorList>
    </citation>
    <scope>NUCLEOTIDE SEQUENCE</scope>
</reference>
<dbReference type="InterPro" id="IPR002233">
    <property type="entry name" value="ADR_fam"/>
</dbReference>
<dbReference type="GO" id="GO:0005886">
    <property type="term" value="C:plasma membrane"/>
    <property type="evidence" value="ECO:0007669"/>
    <property type="project" value="UniProtKB-SubCell"/>
</dbReference>
<proteinExistence type="evidence at transcript level"/>
<dbReference type="OrthoDB" id="6021915at2759"/>
<feature type="transmembrane region" description="Helical" evidence="11">
    <location>
        <begin position="72"/>
        <end position="99"/>
    </location>
</feature>
<comment type="similarity">
    <text evidence="10">Belongs to the G-protein coupled receptor 1 family.</text>
</comment>
<dbReference type="PANTHER" id="PTHR24248">
    <property type="entry name" value="ADRENERGIC RECEPTOR-RELATED G-PROTEIN COUPLED RECEPTOR"/>
    <property type="match status" value="1"/>
</dbReference>